<comment type="caution">
    <text evidence="2">The sequence shown here is derived from an EMBL/GenBank/DDBJ whole genome shotgun (WGS) entry which is preliminary data.</text>
</comment>
<keyword evidence="3" id="KW-1185">Reference proteome</keyword>
<dbReference type="Proteomes" id="UP001595528">
    <property type="component" value="Unassembled WGS sequence"/>
</dbReference>
<proteinExistence type="predicted"/>
<reference evidence="3" key="1">
    <citation type="journal article" date="2019" name="Int. J. Syst. Evol. Microbiol.">
        <title>The Global Catalogue of Microorganisms (GCM) 10K type strain sequencing project: providing services to taxonomists for standard genome sequencing and annotation.</title>
        <authorList>
            <consortium name="The Broad Institute Genomics Platform"/>
            <consortium name="The Broad Institute Genome Sequencing Center for Infectious Disease"/>
            <person name="Wu L."/>
            <person name="Ma J."/>
        </authorList>
    </citation>
    <scope>NUCLEOTIDE SEQUENCE [LARGE SCALE GENOMIC DNA]</scope>
    <source>
        <strain evidence="3">KCTC 42964</strain>
    </source>
</reference>
<dbReference type="RefSeq" id="WP_379902167.1">
    <property type="nucleotide sequence ID" value="NZ_JBHRTR010000028.1"/>
</dbReference>
<dbReference type="EMBL" id="JBHRTR010000028">
    <property type="protein sequence ID" value="MFC3228753.1"/>
    <property type="molecule type" value="Genomic_DNA"/>
</dbReference>
<name>A0ABV7L2C3_9PROT</name>
<gene>
    <name evidence="2" type="ORF">ACFOGJ_16030</name>
</gene>
<feature type="region of interest" description="Disordered" evidence="1">
    <location>
        <begin position="1"/>
        <end position="21"/>
    </location>
</feature>
<evidence type="ECO:0000256" key="1">
    <source>
        <dbReference type="SAM" id="MobiDB-lite"/>
    </source>
</evidence>
<sequence length="64" mass="7178">MKTESERKAAQQDRQRRVEQARRTAMVDALADPKMREGAEWAITALTVAGWRPPADTTKGADHD</sequence>
<evidence type="ECO:0000313" key="2">
    <source>
        <dbReference type="EMBL" id="MFC3228753.1"/>
    </source>
</evidence>
<protein>
    <submittedName>
        <fullName evidence="2">Uncharacterized protein</fullName>
    </submittedName>
</protein>
<organism evidence="2 3">
    <name type="scientific">Marinibaculum pumilum</name>
    <dbReference type="NCBI Taxonomy" id="1766165"/>
    <lineage>
        <taxon>Bacteria</taxon>
        <taxon>Pseudomonadati</taxon>
        <taxon>Pseudomonadota</taxon>
        <taxon>Alphaproteobacteria</taxon>
        <taxon>Rhodospirillales</taxon>
        <taxon>Rhodospirillaceae</taxon>
        <taxon>Marinibaculum</taxon>
    </lineage>
</organism>
<evidence type="ECO:0000313" key="3">
    <source>
        <dbReference type="Proteomes" id="UP001595528"/>
    </source>
</evidence>
<accession>A0ABV7L2C3</accession>